<evidence type="ECO:0000256" key="2">
    <source>
        <dbReference type="ARBA" id="ARBA00023242"/>
    </source>
</evidence>
<evidence type="ECO:0000256" key="1">
    <source>
        <dbReference type="ARBA" id="ARBA00004123"/>
    </source>
</evidence>
<feature type="compositionally biased region" description="Basic and acidic residues" evidence="3">
    <location>
        <begin position="512"/>
        <end position="522"/>
    </location>
</feature>
<sequence>MHHNPTSFFCSASCTKAVRAAGSVIVCLWPVLQTGGRARRGWGQRAWQVKAPSAPYYTHTHPDRTMSAPTTPVTQGAGTPNSSSHLWEHKNPSGTHVSPHPAPQPLRDMRPGVAFEVSWSKPSGTKRRAKARKAKMPSLFADDDPTDPASAPLDTDMGDVQQIQTVEREREGEGAVSESAPVVDTPSPVLCTPDQMANRKVLDVRRWFCMSRPQYKASCGISSLVSVWNYLFSTLGQGTLPVLSQERALTILGFKAPFNAIRFGPFTGNATLQRWFKLLNQAHGVKGSCGYLYKVHGKNRTRVSPSCGMHRTCSALRRQDMGLIYHCYNHYNVPVGYEATPKPCTDAYSVNGLCADPTLTPDDQHNTWVLISDPSRTSKPLTSLRWDFIHKDIGSVWPEIYNARHPERGPVKPKTKKRPSCETEGDAGGDVEAGGLMPEGEGEREREASECGIETEVDVRVEEEEEGGEGESESEGTESDTEAETEVAPVPPTPTPVDTPAVSPVPTPETSQGEREREREVETETAIHTPPLVASEAEAEGADVVVGETATASEGDADPDTPASTPSDTDTDDDGAETDSPGRVLMIDTPMRKRRRDTDTEAFPDSEGEGDASVRFAPHPSLHVYLSPGHDHLSPSQGGREGEAVGAMEELPSFEITACDSSPVRQVGTEGTDGVVAEAEAETAPVKPWAKSKPKAKGKKKKNTIHCLLYFSSTPNLDISTL</sequence>
<feature type="region of interest" description="Disordered" evidence="3">
    <location>
        <begin position="678"/>
        <end position="697"/>
    </location>
</feature>
<protein>
    <recommendedName>
        <fullName evidence="6">Basic immunoglobulin-like variable motif-containing protein</fullName>
    </recommendedName>
</protein>
<feature type="compositionally biased region" description="Polar residues" evidence="3">
    <location>
        <begin position="67"/>
        <end position="85"/>
    </location>
</feature>
<feature type="region of interest" description="Disordered" evidence="3">
    <location>
        <begin position="122"/>
        <end position="155"/>
    </location>
</feature>
<keyword evidence="5" id="KW-1185">Reference proteome</keyword>
<evidence type="ECO:0000256" key="3">
    <source>
        <dbReference type="SAM" id="MobiDB-lite"/>
    </source>
</evidence>
<comment type="subcellular location">
    <subcellularLocation>
        <location evidence="1">Nucleus</location>
    </subcellularLocation>
</comment>
<feature type="compositionally biased region" description="Basic residues" evidence="3">
    <location>
        <begin position="124"/>
        <end position="135"/>
    </location>
</feature>
<feature type="compositionally biased region" description="Acidic residues" evidence="3">
    <location>
        <begin position="453"/>
        <end position="485"/>
    </location>
</feature>
<feature type="compositionally biased region" description="Low complexity" evidence="3">
    <location>
        <begin position="678"/>
        <end position="689"/>
    </location>
</feature>
<feature type="region of interest" description="Disordered" evidence="3">
    <location>
        <begin position="67"/>
        <end position="108"/>
    </location>
</feature>
<dbReference type="PANTHER" id="PTHR16171:SF12">
    <property type="entry name" value="BASIC IMMUNOGLOBULIN-LIKE VARIABLE MOTIF-CONTAINING PROTEIN"/>
    <property type="match status" value="1"/>
</dbReference>
<evidence type="ECO:0008006" key="6">
    <source>
        <dbReference type="Google" id="ProtNLM"/>
    </source>
</evidence>
<dbReference type="GO" id="GO:0005634">
    <property type="term" value="C:nucleus"/>
    <property type="evidence" value="ECO:0007669"/>
    <property type="project" value="UniProtKB-SubCell"/>
</dbReference>
<dbReference type="Proteomes" id="UP000265618">
    <property type="component" value="Unassembled WGS sequence"/>
</dbReference>
<dbReference type="EMBL" id="BDIP01001479">
    <property type="protein sequence ID" value="GIQ84489.1"/>
    <property type="molecule type" value="Genomic_DNA"/>
</dbReference>
<feature type="compositionally biased region" description="Pro residues" evidence="3">
    <location>
        <begin position="489"/>
        <end position="507"/>
    </location>
</feature>
<organism evidence="4 5">
    <name type="scientific">Kipferlia bialata</name>
    <dbReference type="NCBI Taxonomy" id="797122"/>
    <lineage>
        <taxon>Eukaryota</taxon>
        <taxon>Metamonada</taxon>
        <taxon>Carpediemonas-like organisms</taxon>
        <taxon>Kipferlia</taxon>
    </lineage>
</organism>
<evidence type="ECO:0000313" key="4">
    <source>
        <dbReference type="EMBL" id="GIQ84489.1"/>
    </source>
</evidence>
<name>A0A9K3CWA9_9EUKA</name>
<dbReference type="AlphaFoldDB" id="A0A9K3CWA9"/>
<reference evidence="4 5" key="1">
    <citation type="journal article" date="2018" name="PLoS ONE">
        <title>The draft genome of Kipferlia bialata reveals reductive genome evolution in fornicate parasites.</title>
        <authorList>
            <person name="Tanifuji G."/>
            <person name="Takabayashi S."/>
            <person name="Kume K."/>
            <person name="Takagi M."/>
            <person name="Nakayama T."/>
            <person name="Kamikawa R."/>
            <person name="Inagaki Y."/>
            <person name="Hashimoto T."/>
        </authorList>
    </citation>
    <scope>NUCLEOTIDE SEQUENCE [LARGE SCALE GENOMIC DNA]</scope>
    <source>
        <strain evidence="4">NY0173</strain>
    </source>
</reference>
<accession>A0A9K3CWA9</accession>
<feature type="region of interest" description="Disordered" evidence="3">
    <location>
        <begin position="404"/>
        <end position="643"/>
    </location>
</feature>
<comment type="caution">
    <text evidence="4">The sequence shown here is derived from an EMBL/GenBank/DDBJ whole genome shotgun (WGS) entry which is preliminary data.</text>
</comment>
<evidence type="ECO:0000313" key="5">
    <source>
        <dbReference type="Proteomes" id="UP000265618"/>
    </source>
</evidence>
<gene>
    <name evidence="4" type="ORF">KIPB_005986</name>
</gene>
<dbReference type="OrthoDB" id="31113at2759"/>
<dbReference type="PANTHER" id="PTHR16171">
    <property type="entry name" value="DNA REPAIR PROTEIN COMPLEMENTING XP-G CELLS-RELATED"/>
    <property type="match status" value="1"/>
</dbReference>
<keyword evidence="2" id="KW-0539">Nucleus</keyword>
<proteinExistence type="predicted"/>
<feature type="compositionally biased region" description="Acidic residues" evidence="3">
    <location>
        <begin position="600"/>
        <end position="610"/>
    </location>
</feature>